<evidence type="ECO:0000259" key="2">
    <source>
        <dbReference type="Pfam" id="PF09557"/>
    </source>
</evidence>
<protein>
    <recommendedName>
        <fullName evidence="2">DUF2382 domain-containing protein</fullName>
    </recommendedName>
</protein>
<evidence type="ECO:0000256" key="1">
    <source>
        <dbReference type="SAM" id="MobiDB-lite"/>
    </source>
</evidence>
<feature type="compositionally biased region" description="Pro residues" evidence="1">
    <location>
        <begin position="237"/>
        <end position="249"/>
    </location>
</feature>
<dbReference type="InterPro" id="IPR019060">
    <property type="entry name" value="DUF2382"/>
</dbReference>
<dbReference type="SUPFAM" id="SSF50346">
    <property type="entry name" value="PRC-barrel domain"/>
    <property type="match status" value="1"/>
</dbReference>
<dbReference type="AlphaFoldDB" id="A0A654M0L1"/>
<reference evidence="4" key="1">
    <citation type="submission" date="2015-10" db="EMBL/GenBank/DDBJ databases">
        <title>Niche specialization of a soil ammonia-oxidizing archaeon, Candidatus Nitrosocosmicus oleophilus.</title>
        <authorList>
            <person name="Jung M.-Y."/>
            <person name="Rhee S.-K."/>
        </authorList>
    </citation>
    <scope>NUCLEOTIDE SEQUENCE [LARGE SCALE GENOMIC DNA]</scope>
    <source>
        <strain evidence="4">MY3</strain>
    </source>
</reference>
<dbReference type="RefSeq" id="WP_196815543.1">
    <property type="nucleotide sequence ID" value="NZ_CP012850.1"/>
</dbReference>
<keyword evidence="4" id="KW-1185">Reference proteome</keyword>
<feature type="compositionally biased region" description="Low complexity" evidence="1">
    <location>
        <begin position="250"/>
        <end position="260"/>
    </location>
</feature>
<feature type="region of interest" description="Disordered" evidence="1">
    <location>
        <begin position="155"/>
        <end position="277"/>
    </location>
</feature>
<name>A0A654M0L1_9ARCH</name>
<feature type="compositionally biased region" description="Polar residues" evidence="1">
    <location>
        <begin position="204"/>
        <end position="219"/>
    </location>
</feature>
<feature type="domain" description="DUF2382" evidence="2">
    <location>
        <begin position="106"/>
        <end position="162"/>
    </location>
</feature>
<feature type="domain" description="DUF2382" evidence="2">
    <location>
        <begin position="272"/>
        <end position="321"/>
    </location>
</feature>
<proteinExistence type="predicted"/>
<accession>A0A654M0L1</accession>
<gene>
    <name evidence="3" type="ORF">NMY3_02034</name>
</gene>
<dbReference type="Proteomes" id="UP000058925">
    <property type="component" value="Chromosome"/>
</dbReference>
<evidence type="ECO:0000313" key="3">
    <source>
        <dbReference type="EMBL" id="ALI36236.1"/>
    </source>
</evidence>
<dbReference type="OrthoDB" id="10886at2157"/>
<dbReference type="InterPro" id="IPR011033">
    <property type="entry name" value="PRC_barrel-like_sf"/>
</dbReference>
<dbReference type="Pfam" id="PF09557">
    <property type="entry name" value="DUF2382"/>
    <property type="match status" value="2"/>
</dbReference>
<dbReference type="KEGG" id="taa:NMY3_02034"/>
<organism evidence="3 4">
    <name type="scientific">Candidatus Nitrosocosmicus oleophilus</name>
    <dbReference type="NCBI Taxonomy" id="1353260"/>
    <lineage>
        <taxon>Archaea</taxon>
        <taxon>Nitrososphaerota</taxon>
        <taxon>Nitrososphaeria</taxon>
        <taxon>Nitrososphaerales</taxon>
        <taxon>Nitrososphaeraceae</taxon>
        <taxon>Candidatus Nitrosocosmicus</taxon>
    </lineage>
</organism>
<evidence type="ECO:0000313" key="4">
    <source>
        <dbReference type="Proteomes" id="UP000058925"/>
    </source>
</evidence>
<feature type="compositionally biased region" description="Polar residues" evidence="1">
    <location>
        <begin position="178"/>
        <end position="193"/>
    </location>
</feature>
<dbReference type="EMBL" id="CP012850">
    <property type="protein sequence ID" value="ALI36236.1"/>
    <property type="molecule type" value="Genomic_DNA"/>
</dbReference>
<dbReference type="GeneID" id="60422012"/>
<sequence>MRVSNNKDNIDWKNVIKKEVIGTDGLDLGEVVEIGDNFIVIQKGLFNKKRYVIPNSTAESFDGDILRVKVNEKELLGYEETNDPAFKDYSKFKSSDMSKEMETRIPVIGENLQVSKKVVEDKVDIIKEPVKETKTVEIDLTYEKVTIERIPINNEETGIEKSSDQTQGLGGSDVEKPVSSQTPPSQTLADQTQGLGGSDVEKPVSSQTPPSQTLADQTQGLGGSDVEKPVSSQTPPSQTPPSQTPPGQTPPGQTLTYQTQGLGGSDIERPVSSRTQISIPLKREVPVIIKNPYVREEVVIRKKPVKETKIITSDVTNEEVTFEDKSKYDET</sequence>